<dbReference type="RefSeq" id="WP_092091859.1">
    <property type="nucleotide sequence ID" value="NZ_FOQE01000009.1"/>
</dbReference>
<feature type="transmembrane region" description="Helical" evidence="1">
    <location>
        <begin position="86"/>
        <end position="106"/>
    </location>
</feature>
<dbReference type="OrthoDB" id="3243277at2"/>
<dbReference type="EMBL" id="FOQE01000009">
    <property type="protein sequence ID" value="SFH65308.1"/>
    <property type="molecule type" value="Genomic_DNA"/>
</dbReference>
<feature type="transmembrane region" description="Helical" evidence="1">
    <location>
        <begin position="369"/>
        <end position="393"/>
    </location>
</feature>
<feature type="transmembrane region" description="Helical" evidence="1">
    <location>
        <begin position="321"/>
        <end position="343"/>
    </location>
</feature>
<reference evidence="2 3" key="1">
    <citation type="submission" date="2016-10" db="EMBL/GenBank/DDBJ databases">
        <authorList>
            <person name="de Groot N.N."/>
        </authorList>
    </citation>
    <scope>NUCLEOTIDE SEQUENCE [LARGE SCALE GENOMIC DNA]</scope>
    <source>
        <strain evidence="2 3">DSM 27630</strain>
    </source>
</reference>
<feature type="transmembrane region" description="Helical" evidence="1">
    <location>
        <begin position="293"/>
        <end position="314"/>
    </location>
</feature>
<protein>
    <submittedName>
        <fullName evidence="2">Na+/glutamate symporter</fullName>
    </submittedName>
</protein>
<accession>A0A1I3BSK7</accession>
<feature type="transmembrane region" description="Helical" evidence="1">
    <location>
        <begin position="27"/>
        <end position="43"/>
    </location>
</feature>
<feature type="transmembrane region" description="Helical" evidence="1">
    <location>
        <begin position="234"/>
        <end position="255"/>
    </location>
</feature>
<dbReference type="InterPro" id="IPR049576">
    <property type="entry name" value="HDC-like"/>
</dbReference>
<keyword evidence="1" id="KW-0812">Transmembrane</keyword>
<feature type="transmembrane region" description="Helical" evidence="1">
    <location>
        <begin position="143"/>
        <end position="166"/>
    </location>
</feature>
<evidence type="ECO:0000313" key="2">
    <source>
        <dbReference type="EMBL" id="SFH65308.1"/>
    </source>
</evidence>
<keyword evidence="3" id="KW-1185">Reference proteome</keyword>
<feature type="transmembrane region" description="Helical" evidence="1">
    <location>
        <begin position="55"/>
        <end position="74"/>
    </location>
</feature>
<dbReference type="AlphaFoldDB" id="A0A1I3BSK7"/>
<keyword evidence="1" id="KW-1133">Transmembrane helix</keyword>
<feature type="transmembrane region" description="Helical" evidence="1">
    <location>
        <begin position="210"/>
        <end position="228"/>
    </location>
</feature>
<sequence>MNSLAAITIILCVYALGDFIAVRTKSIVSMLFTASVFFLFAFWSGLPTTIFQDSALLQIGTVMIGFLLVHMGTMLNIKQLLQQWKTVLICTAAIIGITAALLLIAAPFIGLETALVGAPPLFGGVIAAIQMSEVANTIGRSDLALLASLLVIVQGFAGYPIASWALKKEVASFKQKYQQQEVQQEIQEEEVSKWTVFPPFPEKYRSSNVYLAKVALVVLLSSFISKGLTSLLGFQLIDANIMSLLMGVLFSELGFLEKNILVKANSYGLAMPALIVVVLANLSSATFDVFVEILPALATTIIVGTIGNVIFSLIAGRILKITPWMSIALGITALFGFPGTAILPSEVANSSFSDKEERELFLESVTSKMLVGGFVTVSIGSVILAGFLAPILINVAG</sequence>
<dbReference type="CDD" id="cd21416">
    <property type="entry name" value="HDC_protein"/>
    <property type="match status" value="1"/>
</dbReference>
<name>A0A1I3BSK7_9LACT</name>
<proteinExistence type="predicted"/>
<gene>
    <name evidence="2" type="ORF">SAMN04489868_10929</name>
</gene>
<dbReference type="Proteomes" id="UP000198668">
    <property type="component" value="Unassembled WGS sequence"/>
</dbReference>
<feature type="transmembrane region" description="Helical" evidence="1">
    <location>
        <begin position="267"/>
        <end position="287"/>
    </location>
</feature>
<evidence type="ECO:0000256" key="1">
    <source>
        <dbReference type="SAM" id="Phobius"/>
    </source>
</evidence>
<keyword evidence="1" id="KW-0472">Membrane</keyword>
<evidence type="ECO:0000313" key="3">
    <source>
        <dbReference type="Proteomes" id="UP000198668"/>
    </source>
</evidence>
<organism evidence="2 3">
    <name type="scientific">Pisciglobus halotolerans</name>
    <dbReference type="NCBI Taxonomy" id="745365"/>
    <lineage>
        <taxon>Bacteria</taxon>
        <taxon>Bacillati</taxon>
        <taxon>Bacillota</taxon>
        <taxon>Bacilli</taxon>
        <taxon>Lactobacillales</taxon>
        <taxon>Carnobacteriaceae</taxon>
    </lineage>
</organism>